<comment type="caution">
    <text evidence="3">The sequence shown here is derived from an EMBL/GenBank/DDBJ whole genome shotgun (WGS) entry which is preliminary data.</text>
</comment>
<dbReference type="InterPro" id="IPR008906">
    <property type="entry name" value="HATC_C_dom"/>
</dbReference>
<dbReference type="Proteomes" id="UP001054252">
    <property type="component" value="Unassembled WGS sequence"/>
</dbReference>
<name>A0AAV5MBB1_9ROSI</name>
<evidence type="ECO:0000313" key="3">
    <source>
        <dbReference type="EMBL" id="GKV46143.1"/>
    </source>
</evidence>
<dbReference type="Pfam" id="PF05699">
    <property type="entry name" value="Dimer_Tnp_hAT"/>
    <property type="match status" value="1"/>
</dbReference>
<dbReference type="GO" id="GO:0046983">
    <property type="term" value="F:protein dimerization activity"/>
    <property type="evidence" value="ECO:0007669"/>
    <property type="project" value="InterPro"/>
</dbReference>
<evidence type="ECO:0000256" key="1">
    <source>
        <dbReference type="SAM" id="MobiDB-lite"/>
    </source>
</evidence>
<accession>A0AAV5MBB1</accession>
<dbReference type="AlphaFoldDB" id="A0AAV5MBB1"/>
<dbReference type="SUPFAM" id="SSF53098">
    <property type="entry name" value="Ribonuclease H-like"/>
    <property type="match status" value="1"/>
</dbReference>
<evidence type="ECO:0000313" key="4">
    <source>
        <dbReference type="Proteomes" id="UP001054252"/>
    </source>
</evidence>
<dbReference type="EMBL" id="BPVZ01000203">
    <property type="protein sequence ID" value="GKV46143.1"/>
    <property type="molecule type" value="Genomic_DNA"/>
</dbReference>
<feature type="region of interest" description="Disordered" evidence="1">
    <location>
        <begin position="294"/>
        <end position="329"/>
    </location>
</feature>
<reference evidence="3 4" key="1">
    <citation type="journal article" date="2021" name="Commun. Biol.">
        <title>The genome of Shorea leprosula (Dipterocarpaceae) highlights the ecological relevance of drought in aseasonal tropical rainforests.</title>
        <authorList>
            <person name="Ng K.K.S."/>
            <person name="Kobayashi M.J."/>
            <person name="Fawcett J.A."/>
            <person name="Hatakeyama M."/>
            <person name="Paape T."/>
            <person name="Ng C.H."/>
            <person name="Ang C.C."/>
            <person name="Tnah L.H."/>
            <person name="Lee C.T."/>
            <person name="Nishiyama T."/>
            <person name="Sese J."/>
            <person name="O'Brien M.J."/>
            <person name="Copetti D."/>
            <person name="Mohd Noor M.I."/>
            <person name="Ong R.C."/>
            <person name="Putra M."/>
            <person name="Sireger I.Z."/>
            <person name="Indrioko S."/>
            <person name="Kosugi Y."/>
            <person name="Izuno A."/>
            <person name="Isagi Y."/>
            <person name="Lee S.L."/>
            <person name="Shimizu K.K."/>
        </authorList>
    </citation>
    <scope>NUCLEOTIDE SEQUENCE [LARGE SCALE GENOMIC DNA]</scope>
    <source>
        <strain evidence="3">214</strain>
    </source>
</reference>
<dbReference type="PANTHER" id="PTHR23272:SF184">
    <property type="entry name" value="OS03G0311250 PROTEIN"/>
    <property type="match status" value="1"/>
</dbReference>
<feature type="domain" description="HAT C-terminal dimerisation" evidence="2">
    <location>
        <begin position="344"/>
        <end position="414"/>
    </location>
</feature>
<evidence type="ECO:0000259" key="2">
    <source>
        <dbReference type="Pfam" id="PF05699"/>
    </source>
</evidence>
<organism evidence="3 4">
    <name type="scientific">Rubroshorea leprosula</name>
    <dbReference type="NCBI Taxonomy" id="152421"/>
    <lineage>
        <taxon>Eukaryota</taxon>
        <taxon>Viridiplantae</taxon>
        <taxon>Streptophyta</taxon>
        <taxon>Embryophyta</taxon>
        <taxon>Tracheophyta</taxon>
        <taxon>Spermatophyta</taxon>
        <taxon>Magnoliopsida</taxon>
        <taxon>eudicotyledons</taxon>
        <taxon>Gunneridae</taxon>
        <taxon>Pentapetalae</taxon>
        <taxon>rosids</taxon>
        <taxon>malvids</taxon>
        <taxon>Malvales</taxon>
        <taxon>Dipterocarpaceae</taxon>
        <taxon>Rubroshorea</taxon>
    </lineage>
</organism>
<dbReference type="InterPro" id="IPR012337">
    <property type="entry name" value="RNaseH-like_sf"/>
</dbReference>
<proteinExistence type="predicted"/>
<protein>
    <recommendedName>
        <fullName evidence="2">HAT C-terminal dimerisation domain-containing protein</fullName>
    </recommendedName>
</protein>
<keyword evidence="4" id="KW-1185">Reference proteome</keyword>
<gene>
    <name evidence="3" type="ORF">SLEP1_g53150</name>
</gene>
<sequence>MGLLLSLDIPTRWNSLYLMLEVAEKYELAFDRVDVEVEEKKQYGLDLSNGINGTAQEEDDDAAAADGSYVFVSGKDAVEGGDPVEADHEANGNGTRELEIVNGDQIDGSGGGDLTVPIKDRNGEPFVSQSDDHRHPDNGIMTQNGESSIPEDVVAQNIVVKGSHEPEFEVLGVGDRDLQGQVKSNLGLGLEENNESQIGVEQQAPVAQQQQQAPVAVAAAVAGSGGDSSSNRWVWWWQSAAAAAEQMALAEQQQQQQMGPVVATADGPAATAATAATTGKLKVKFNWMGIPAGPHGAGKISRGENDPRPRPAGRNIPPRPIPVAGIPAGPRRERGELPSLIEEDNPKLNILAWWKLNSPRFPVLSAMAKDVLAVPISIVASESCFSTNGRVPNAFRSSLTPRIVQALICAQDWLKPKGNLVFDEEDLDNLLNIEQCVEKLGLEATFLRC</sequence>
<dbReference type="PANTHER" id="PTHR23272">
    <property type="entry name" value="BED FINGER-RELATED"/>
    <property type="match status" value="1"/>
</dbReference>
<feature type="region of interest" description="Disordered" evidence="1">
    <location>
        <begin position="82"/>
        <end position="110"/>
    </location>
</feature>